<evidence type="ECO:0000256" key="1">
    <source>
        <dbReference type="SAM" id="Coils"/>
    </source>
</evidence>
<feature type="chain" id="PRO_5003247207" description="Periplasmic heavy metal sensor" evidence="2">
    <location>
        <begin position="33"/>
        <end position="155"/>
    </location>
</feature>
<evidence type="ECO:0000256" key="2">
    <source>
        <dbReference type="SAM" id="SignalP"/>
    </source>
</evidence>
<dbReference type="STRING" id="888743.HMPREF9141_1308"/>
<protein>
    <recommendedName>
        <fullName evidence="5">Periplasmic heavy metal sensor</fullName>
    </recommendedName>
</protein>
<keyword evidence="1" id="KW-0175">Coiled coil</keyword>
<dbReference type="HOGENOM" id="CLU_112450_2_1_10"/>
<reference evidence="3 4" key="1">
    <citation type="submission" date="2011-01" db="EMBL/GenBank/DDBJ databases">
        <authorList>
            <person name="Muzny D."/>
            <person name="Qin X."/>
            <person name="Deng J."/>
            <person name="Jiang H."/>
            <person name="Liu Y."/>
            <person name="Qu J."/>
            <person name="Song X.-Z."/>
            <person name="Zhang L."/>
            <person name="Thornton R."/>
            <person name="Coyle M."/>
            <person name="Francisco L."/>
            <person name="Jackson L."/>
            <person name="Javaid M."/>
            <person name="Korchina V."/>
            <person name="Kovar C."/>
            <person name="Mata R."/>
            <person name="Mathew T."/>
            <person name="Ngo R."/>
            <person name="Nguyen L."/>
            <person name="Nguyen N."/>
            <person name="Okwuonu G."/>
            <person name="Ongeri F."/>
            <person name="Pham C."/>
            <person name="Simmons D."/>
            <person name="Wilczek-Boney K."/>
            <person name="Hale W."/>
            <person name="Jakkamsetti A."/>
            <person name="Pham P."/>
            <person name="Ruth R."/>
            <person name="San Lucas F."/>
            <person name="Warren J."/>
            <person name="Zhang J."/>
            <person name="Zhao Z."/>
            <person name="Zhou C."/>
            <person name="Zhu D."/>
            <person name="Lee S."/>
            <person name="Bess C."/>
            <person name="Blankenburg K."/>
            <person name="Forbes L."/>
            <person name="Fu Q."/>
            <person name="Gubbala S."/>
            <person name="Hirani K."/>
            <person name="Jayaseelan J.C."/>
            <person name="Lara F."/>
            <person name="Munidasa M."/>
            <person name="Palculict T."/>
            <person name="Patil S."/>
            <person name="Pu L.-L."/>
            <person name="Saada N."/>
            <person name="Tang L."/>
            <person name="Weissenberger G."/>
            <person name="Zhu Y."/>
            <person name="Hemphill L."/>
            <person name="Shang Y."/>
            <person name="Youmans B."/>
            <person name="Ayvaz T."/>
            <person name="Ross M."/>
            <person name="Santibanez J."/>
            <person name="Aqrawi P."/>
            <person name="Gross S."/>
            <person name="Joshi V."/>
            <person name="Fowler G."/>
            <person name="Nazareth L."/>
            <person name="Reid J."/>
            <person name="Worley K."/>
            <person name="Petrosino J."/>
            <person name="Highlander S."/>
            <person name="Gibbs R."/>
        </authorList>
    </citation>
    <scope>NUCLEOTIDE SEQUENCE [LARGE SCALE GENOMIC DNA]</scope>
    <source>
        <strain evidence="3 4">DSM 16608</strain>
    </source>
</reference>
<dbReference type="AlphaFoldDB" id="F0F6U1"/>
<evidence type="ECO:0008006" key="5">
    <source>
        <dbReference type="Google" id="ProtNLM"/>
    </source>
</evidence>
<feature type="signal peptide" evidence="2">
    <location>
        <begin position="1"/>
        <end position="32"/>
    </location>
</feature>
<name>F0F6U1_9BACT</name>
<evidence type="ECO:0000313" key="4">
    <source>
        <dbReference type="Proteomes" id="UP000005697"/>
    </source>
</evidence>
<proteinExistence type="predicted"/>
<feature type="coiled-coil region" evidence="1">
    <location>
        <begin position="95"/>
        <end position="150"/>
    </location>
</feature>
<sequence>MISKRCHIIRNMKYRRIVLAVCALLSFVQMTAQRRFDPDRFKAELHRFIKAEVRLNRQETARLFPIYDEMMAKQRPVFDRLRSLHKAKPASDREAREMIKKADGLEIQLRQVEQRYHQEMLKVIPGRKLLEVLEAERKFHRQTFRRMAEEGRAKK</sequence>
<organism evidence="3 4">
    <name type="scientific">Prevotella multiformis DSM 16608</name>
    <dbReference type="NCBI Taxonomy" id="888743"/>
    <lineage>
        <taxon>Bacteria</taxon>
        <taxon>Pseudomonadati</taxon>
        <taxon>Bacteroidota</taxon>
        <taxon>Bacteroidia</taxon>
        <taxon>Bacteroidales</taxon>
        <taxon>Prevotellaceae</taxon>
        <taxon>Prevotella</taxon>
    </lineage>
</organism>
<dbReference type="Proteomes" id="UP000005697">
    <property type="component" value="Unassembled WGS sequence"/>
</dbReference>
<keyword evidence="2" id="KW-0732">Signal</keyword>
<gene>
    <name evidence="3" type="ORF">HMPREF9141_1308</name>
</gene>
<accession>F0F6U1</accession>
<keyword evidence="4" id="KW-1185">Reference proteome</keyword>
<dbReference type="eggNOG" id="ENOG5033IRG">
    <property type="taxonomic scope" value="Bacteria"/>
</dbReference>
<dbReference type="EMBL" id="AEWX01000018">
    <property type="protein sequence ID" value="EGC20068.1"/>
    <property type="molecule type" value="Genomic_DNA"/>
</dbReference>
<comment type="caution">
    <text evidence="3">The sequence shown here is derived from an EMBL/GenBank/DDBJ whole genome shotgun (WGS) entry which is preliminary data.</text>
</comment>
<evidence type="ECO:0000313" key="3">
    <source>
        <dbReference type="EMBL" id="EGC20068.1"/>
    </source>
</evidence>